<dbReference type="AlphaFoldDB" id="A0A1E3PI40"/>
<dbReference type="InterPro" id="IPR000571">
    <property type="entry name" value="Znf_CCCH"/>
</dbReference>
<dbReference type="InterPro" id="IPR039971">
    <property type="entry name" value="CWC24-like"/>
</dbReference>
<dbReference type="PANTHER" id="PTHR12930">
    <property type="entry name" value="ZINC FINGER PROTEIN 183"/>
    <property type="match status" value="1"/>
</dbReference>
<keyword evidence="12" id="KW-1185">Reference proteome</keyword>
<gene>
    <name evidence="11" type="ORF">NADFUDRAFT_10408</name>
</gene>
<dbReference type="OrthoDB" id="25761at2759"/>
<evidence type="ECO:0000313" key="11">
    <source>
        <dbReference type="EMBL" id="ODQ65081.1"/>
    </source>
</evidence>
<dbReference type="PROSITE" id="PS50089">
    <property type="entry name" value="ZF_RING_2"/>
    <property type="match status" value="1"/>
</dbReference>
<reference evidence="11 12" key="1">
    <citation type="journal article" date="2016" name="Proc. Natl. Acad. Sci. U.S.A.">
        <title>Comparative genomics of biotechnologically important yeasts.</title>
        <authorList>
            <person name="Riley R."/>
            <person name="Haridas S."/>
            <person name="Wolfe K.H."/>
            <person name="Lopes M.R."/>
            <person name="Hittinger C.T."/>
            <person name="Goeker M."/>
            <person name="Salamov A.A."/>
            <person name="Wisecaver J.H."/>
            <person name="Long T.M."/>
            <person name="Calvey C.H."/>
            <person name="Aerts A.L."/>
            <person name="Barry K.W."/>
            <person name="Choi C."/>
            <person name="Clum A."/>
            <person name="Coughlan A.Y."/>
            <person name="Deshpande S."/>
            <person name="Douglass A.P."/>
            <person name="Hanson S.J."/>
            <person name="Klenk H.-P."/>
            <person name="LaButti K.M."/>
            <person name="Lapidus A."/>
            <person name="Lindquist E.A."/>
            <person name="Lipzen A.M."/>
            <person name="Meier-Kolthoff J.P."/>
            <person name="Ohm R.A."/>
            <person name="Otillar R.P."/>
            <person name="Pangilinan J.L."/>
            <person name="Peng Y."/>
            <person name="Rokas A."/>
            <person name="Rosa C.A."/>
            <person name="Scheuner C."/>
            <person name="Sibirny A.A."/>
            <person name="Slot J.C."/>
            <person name="Stielow J.B."/>
            <person name="Sun H."/>
            <person name="Kurtzman C.P."/>
            <person name="Blackwell M."/>
            <person name="Grigoriev I.V."/>
            <person name="Jeffries T.W."/>
        </authorList>
    </citation>
    <scope>NUCLEOTIDE SEQUENCE [LARGE SCALE GENOMIC DNA]</scope>
    <source>
        <strain evidence="11 12">DSM 6958</strain>
    </source>
</reference>
<dbReference type="GO" id="GO:0003677">
    <property type="term" value="F:DNA binding"/>
    <property type="evidence" value="ECO:0007669"/>
    <property type="project" value="UniProtKB-UniRule"/>
</dbReference>
<proteinExistence type="inferred from homology"/>
<dbReference type="Gene3D" id="4.10.1000.10">
    <property type="entry name" value="Zinc finger, CCCH-type"/>
    <property type="match status" value="1"/>
</dbReference>
<dbReference type="CDD" id="cd16539">
    <property type="entry name" value="RING-HC_RNF113A_B"/>
    <property type="match status" value="1"/>
</dbReference>
<dbReference type="SMART" id="SM00356">
    <property type="entry name" value="ZnF_C3H1"/>
    <property type="match status" value="1"/>
</dbReference>
<dbReference type="InterPro" id="IPR001841">
    <property type="entry name" value="Znf_RING"/>
</dbReference>
<dbReference type="PROSITE" id="PS50103">
    <property type="entry name" value="ZF_C3H1"/>
    <property type="match status" value="1"/>
</dbReference>
<dbReference type="GO" id="GO:0008270">
    <property type="term" value="F:zinc ion binding"/>
    <property type="evidence" value="ECO:0007669"/>
    <property type="project" value="UniProtKB-KW"/>
</dbReference>
<dbReference type="Gene3D" id="3.30.40.10">
    <property type="entry name" value="Zinc/RING finger domain, C3HC4 (zinc finger)"/>
    <property type="match status" value="1"/>
</dbReference>
<dbReference type="Pfam" id="PF00642">
    <property type="entry name" value="zf-CCCH"/>
    <property type="match status" value="1"/>
</dbReference>
<evidence type="ECO:0000256" key="4">
    <source>
        <dbReference type="ARBA" id="ARBA00022723"/>
    </source>
</evidence>
<evidence type="ECO:0000259" key="9">
    <source>
        <dbReference type="PROSITE" id="PS50089"/>
    </source>
</evidence>
<feature type="non-terminal residue" evidence="11">
    <location>
        <position position="142"/>
    </location>
</feature>
<keyword evidence="6 7" id="KW-0862">Zinc</keyword>
<evidence type="ECO:0000313" key="12">
    <source>
        <dbReference type="Proteomes" id="UP000095009"/>
    </source>
</evidence>
<feature type="domain" description="C3H1-type" evidence="10">
    <location>
        <begin position="14"/>
        <end position="42"/>
    </location>
</feature>
<keyword evidence="5 7" id="KW-0863">Zinc-finger</keyword>
<dbReference type="SUPFAM" id="SSF57850">
    <property type="entry name" value="RING/U-box"/>
    <property type="match status" value="1"/>
</dbReference>
<comment type="function">
    <text evidence="1 8">Involved in pre-mRNA splicing.</text>
</comment>
<dbReference type="PANTHER" id="PTHR12930:SF0">
    <property type="entry name" value="RING FINGER PROTEIN 113B"/>
    <property type="match status" value="1"/>
</dbReference>
<evidence type="ECO:0000256" key="5">
    <source>
        <dbReference type="ARBA" id="ARBA00022771"/>
    </source>
</evidence>
<evidence type="ECO:0000256" key="3">
    <source>
        <dbReference type="ARBA" id="ARBA00020647"/>
    </source>
</evidence>
<sequence>IKASANIRSTFMTDYQPDVCKDYKQTGFCGFGDTCKFLHSREDYKAGWQLDKDWQISKGDQNAKNEDGYNGNADVLKDTEHENLPFACFICKQSFKMPIVTNCGHYFCEVCFLKEFKKKSACYICGKDTNGVFKPARNIIKL</sequence>
<evidence type="ECO:0000256" key="6">
    <source>
        <dbReference type="ARBA" id="ARBA00022833"/>
    </source>
</evidence>
<keyword evidence="8" id="KW-0507">mRNA processing</keyword>
<keyword evidence="8" id="KW-0508">mRNA splicing</keyword>
<dbReference type="SUPFAM" id="SSF90229">
    <property type="entry name" value="CCCH zinc finger"/>
    <property type="match status" value="1"/>
</dbReference>
<dbReference type="Proteomes" id="UP000095009">
    <property type="component" value="Unassembled WGS sequence"/>
</dbReference>
<keyword evidence="4 7" id="KW-0479">Metal-binding</keyword>
<dbReference type="EMBL" id="KV454410">
    <property type="protein sequence ID" value="ODQ65081.1"/>
    <property type="molecule type" value="Genomic_DNA"/>
</dbReference>
<evidence type="ECO:0000256" key="8">
    <source>
        <dbReference type="RuleBase" id="RU367110"/>
    </source>
</evidence>
<keyword evidence="8" id="KW-0238">DNA-binding</keyword>
<feature type="non-terminal residue" evidence="11">
    <location>
        <position position="1"/>
    </location>
</feature>
<organism evidence="11 12">
    <name type="scientific">Nadsonia fulvescens var. elongata DSM 6958</name>
    <dbReference type="NCBI Taxonomy" id="857566"/>
    <lineage>
        <taxon>Eukaryota</taxon>
        <taxon>Fungi</taxon>
        <taxon>Dikarya</taxon>
        <taxon>Ascomycota</taxon>
        <taxon>Saccharomycotina</taxon>
        <taxon>Dipodascomycetes</taxon>
        <taxon>Dipodascales</taxon>
        <taxon>Dipodascales incertae sedis</taxon>
        <taxon>Nadsonia</taxon>
    </lineage>
</organism>
<dbReference type="InterPro" id="IPR036855">
    <property type="entry name" value="Znf_CCCH_sf"/>
</dbReference>
<comment type="similarity">
    <text evidence="2 8">Belongs to the CWC24 family.</text>
</comment>
<evidence type="ECO:0000256" key="1">
    <source>
        <dbReference type="ARBA" id="ARBA00003777"/>
    </source>
</evidence>
<dbReference type="Pfam" id="PF13923">
    <property type="entry name" value="zf-C3HC4_2"/>
    <property type="match status" value="1"/>
</dbReference>
<dbReference type="STRING" id="857566.A0A1E3PI40"/>
<comment type="subcellular location">
    <subcellularLocation>
        <location evidence="8">Nucleus</location>
    </subcellularLocation>
</comment>
<name>A0A1E3PI40_9ASCO</name>
<comment type="subunit">
    <text evidence="8">Associated with the spliceosome.</text>
</comment>
<keyword evidence="8" id="KW-0747">Spliceosome</keyword>
<dbReference type="GO" id="GO:0005684">
    <property type="term" value="C:U2-type spliceosomal complex"/>
    <property type="evidence" value="ECO:0007669"/>
    <property type="project" value="TreeGrafter"/>
</dbReference>
<feature type="zinc finger region" description="C3H1-type" evidence="7">
    <location>
        <begin position="14"/>
        <end position="42"/>
    </location>
</feature>
<keyword evidence="8" id="KW-0539">Nucleus</keyword>
<evidence type="ECO:0000259" key="10">
    <source>
        <dbReference type="PROSITE" id="PS50103"/>
    </source>
</evidence>
<dbReference type="SMART" id="SM00184">
    <property type="entry name" value="RING"/>
    <property type="match status" value="1"/>
</dbReference>
<dbReference type="InterPro" id="IPR013083">
    <property type="entry name" value="Znf_RING/FYVE/PHD"/>
</dbReference>
<evidence type="ECO:0000256" key="7">
    <source>
        <dbReference type="PROSITE-ProRule" id="PRU00723"/>
    </source>
</evidence>
<dbReference type="GO" id="GO:0034247">
    <property type="term" value="P:snoRNA splicing"/>
    <property type="evidence" value="ECO:0007669"/>
    <property type="project" value="TreeGrafter"/>
</dbReference>
<accession>A0A1E3PI40</accession>
<evidence type="ECO:0000256" key="2">
    <source>
        <dbReference type="ARBA" id="ARBA00009161"/>
    </source>
</evidence>
<feature type="domain" description="RING-type" evidence="9">
    <location>
        <begin position="88"/>
        <end position="125"/>
    </location>
</feature>
<dbReference type="GO" id="GO:0006397">
    <property type="term" value="P:mRNA processing"/>
    <property type="evidence" value="ECO:0007669"/>
    <property type="project" value="UniProtKB-KW"/>
</dbReference>
<protein>
    <recommendedName>
        <fullName evidence="3 8">Pre-mRNA-splicing factor CWC24</fullName>
    </recommendedName>
</protein>